<dbReference type="Gene3D" id="3.10.520.10">
    <property type="entry name" value="ApbE-like domains"/>
    <property type="match status" value="1"/>
</dbReference>
<evidence type="ECO:0000256" key="4">
    <source>
        <dbReference type="ARBA" id="ARBA00016337"/>
    </source>
</evidence>
<comment type="catalytic activity">
    <reaction evidence="11 12">
        <text>L-threonyl-[protein] + FAD = FMN-L-threonyl-[protein] + AMP + H(+)</text>
        <dbReference type="Rhea" id="RHEA:36847"/>
        <dbReference type="Rhea" id="RHEA-COMP:11060"/>
        <dbReference type="Rhea" id="RHEA-COMP:11061"/>
        <dbReference type="ChEBI" id="CHEBI:15378"/>
        <dbReference type="ChEBI" id="CHEBI:30013"/>
        <dbReference type="ChEBI" id="CHEBI:57692"/>
        <dbReference type="ChEBI" id="CHEBI:74257"/>
        <dbReference type="ChEBI" id="CHEBI:456215"/>
        <dbReference type="EC" id="2.7.1.180"/>
    </reaction>
</comment>
<dbReference type="PIRSF" id="PIRSF006268">
    <property type="entry name" value="ApbE"/>
    <property type="match status" value="1"/>
</dbReference>
<organism evidence="13 14">
    <name type="scientific">Pseudoxanthomonas kaohsiungensis</name>
    <dbReference type="NCBI Taxonomy" id="283923"/>
    <lineage>
        <taxon>Bacteria</taxon>
        <taxon>Pseudomonadati</taxon>
        <taxon>Pseudomonadota</taxon>
        <taxon>Gammaproteobacteria</taxon>
        <taxon>Lysobacterales</taxon>
        <taxon>Lysobacteraceae</taxon>
        <taxon>Pseudoxanthomonas</taxon>
    </lineage>
</organism>
<comment type="similarity">
    <text evidence="2 12">Belongs to the ApbE family.</text>
</comment>
<keyword evidence="9 12" id="KW-0460">Magnesium</keyword>
<protein>
    <recommendedName>
        <fullName evidence="4 12">FAD:protein FMN transferase</fullName>
        <ecNumber evidence="3 12">2.7.1.180</ecNumber>
    </recommendedName>
    <alternativeName>
        <fullName evidence="10 12">Flavin transferase</fullName>
    </alternativeName>
</protein>
<evidence type="ECO:0000256" key="9">
    <source>
        <dbReference type="ARBA" id="ARBA00022842"/>
    </source>
</evidence>
<comment type="cofactor">
    <cofactor evidence="1">
        <name>Mg(2+)</name>
        <dbReference type="ChEBI" id="CHEBI:18420"/>
    </cofactor>
</comment>
<evidence type="ECO:0000256" key="7">
    <source>
        <dbReference type="ARBA" id="ARBA00022723"/>
    </source>
</evidence>
<dbReference type="InterPro" id="IPR024932">
    <property type="entry name" value="ApbE"/>
</dbReference>
<dbReference type="EMBL" id="JBHTKN010000001">
    <property type="protein sequence ID" value="MFD1041354.1"/>
    <property type="molecule type" value="Genomic_DNA"/>
</dbReference>
<dbReference type="Proteomes" id="UP001597033">
    <property type="component" value="Unassembled WGS sequence"/>
</dbReference>
<evidence type="ECO:0000313" key="13">
    <source>
        <dbReference type="EMBL" id="MFD1041354.1"/>
    </source>
</evidence>
<evidence type="ECO:0000256" key="5">
    <source>
        <dbReference type="ARBA" id="ARBA00022630"/>
    </source>
</evidence>
<dbReference type="RefSeq" id="WP_238394379.1">
    <property type="nucleotide sequence ID" value="NZ_JBHTKN010000001.1"/>
</dbReference>
<evidence type="ECO:0000256" key="10">
    <source>
        <dbReference type="ARBA" id="ARBA00031306"/>
    </source>
</evidence>
<reference evidence="14" key="1">
    <citation type="journal article" date="2019" name="Int. J. Syst. Evol. Microbiol.">
        <title>The Global Catalogue of Microorganisms (GCM) 10K type strain sequencing project: providing services to taxonomists for standard genome sequencing and annotation.</title>
        <authorList>
            <consortium name="The Broad Institute Genomics Platform"/>
            <consortium name="The Broad Institute Genome Sequencing Center for Infectious Disease"/>
            <person name="Wu L."/>
            <person name="Ma J."/>
        </authorList>
    </citation>
    <scope>NUCLEOTIDE SEQUENCE [LARGE SCALE GENOMIC DNA]</scope>
    <source>
        <strain evidence="14">CCUG 55854</strain>
    </source>
</reference>
<evidence type="ECO:0000256" key="3">
    <source>
        <dbReference type="ARBA" id="ARBA00011955"/>
    </source>
</evidence>
<keyword evidence="6 12" id="KW-0808">Transferase</keyword>
<evidence type="ECO:0000256" key="6">
    <source>
        <dbReference type="ARBA" id="ARBA00022679"/>
    </source>
</evidence>
<dbReference type="SUPFAM" id="SSF143631">
    <property type="entry name" value="ApbE-like"/>
    <property type="match status" value="1"/>
</dbReference>
<evidence type="ECO:0000256" key="11">
    <source>
        <dbReference type="ARBA" id="ARBA00048540"/>
    </source>
</evidence>
<accession>A0ABW3LVI0</accession>
<proteinExistence type="inferred from homology"/>
<keyword evidence="14" id="KW-1185">Reference proteome</keyword>
<name>A0ABW3LVI0_9GAMM</name>
<dbReference type="EC" id="2.7.1.180" evidence="3 12"/>
<comment type="caution">
    <text evidence="13">The sequence shown here is derived from an EMBL/GenBank/DDBJ whole genome shotgun (WGS) entry which is preliminary data.</text>
</comment>
<keyword evidence="7 12" id="KW-0479">Metal-binding</keyword>
<evidence type="ECO:0000256" key="1">
    <source>
        <dbReference type="ARBA" id="ARBA00001946"/>
    </source>
</evidence>
<dbReference type="PANTHER" id="PTHR30040">
    <property type="entry name" value="THIAMINE BIOSYNTHESIS LIPOPROTEIN APBE"/>
    <property type="match status" value="1"/>
</dbReference>
<keyword evidence="8 12" id="KW-0274">FAD</keyword>
<dbReference type="InterPro" id="IPR003374">
    <property type="entry name" value="ApbE-like_sf"/>
</dbReference>
<evidence type="ECO:0000256" key="12">
    <source>
        <dbReference type="PIRNR" id="PIRNR006268"/>
    </source>
</evidence>
<gene>
    <name evidence="13" type="ORF">ACFQ2N_03195</name>
</gene>
<dbReference type="Pfam" id="PF02424">
    <property type="entry name" value="ApbE"/>
    <property type="match status" value="1"/>
</dbReference>
<evidence type="ECO:0000256" key="2">
    <source>
        <dbReference type="ARBA" id="ARBA00008282"/>
    </source>
</evidence>
<dbReference type="PANTHER" id="PTHR30040:SF2">
    <property type="entry name" value="FAD:PROTEIN FMN TRANSFERASE"/>
    <property type="match status" value="1"/>
</dbReference>
<evidence type="ECO:0000256" key="8">
    <source>
        <dbReference type="ARBA" id="ARBA00022827"/>
    </source>
</evidence>
<evidence type="ECO:0000313" key="14">
    <source>
        <dbReference type="Proteomes" id="UP001597033"/>
    </source>
</evidence>
<keyword evidence="5 12" id="KW-0285">Flavoprotein</keyword>
<sequence length="324" mass="34743">MEQATAGSLASLGGETMGTRWSVRVGARTGTDLHALHAGIQQQLDQVVAQMSTWEPDSDISRYRRAAPGHWFALPAAFAAVLDCAIEVADASDGAFDPTIGPLVDLWGFGSAGTPRRVPSDEEVERELGRGGWRRLQRRDRGRELLQPGGLQLDLSAIAKGYGADQVAAHLRARGVAAALVEVGGEIRAYGRKPDGGPWRVLVESAADEQAPVDELPARVVVVQDAAVATSGDRWHRFEHRGRRYAHTLDPRTGAPVDDAAASVTVIAADAMHADAWATALTVMGAQTGLEFARRHALAARFVTRDGDRLREAMTAPFEAHLAR</sequence>
<dbReference type="GO" id="GO:0016740">
    <property type="term" value="F:transferase activity"/>
    <property type="evidence" value="ECO:0007669"/>
    <property type="project" value="UniProtKB-KW"/>
</dbReference>